<comment type="subcellular location">
    <subcellularLocation>
        <location evidence="2">Cytoplasm</location>
    </subcellularLocation>
</comment>
<keyword evidence="6" id="KW-0143">Chaperone</keyword>
<keyword evidence="7 8" id="KW-0413">Isomerase</keyword>
<evidence type="ECO:0000256" key="4">
    <source>
        <dbReference type="ARBA" id="ARBA00022490"/>
    </source>
</evidence>
<dbReference type="EMBL" id="RKLV01000008">
    <property type="protein sequence ID" value="MCX2819465.1"/>
    <property type="molecule type" value="Genomic_DNA"/>
</dbReference>
<evidence type="ECO:0000256" key="7">
    <source>
        <dbReference type="ARBA" id="ARBA00023235"/>
    </source>
</evidence>
<dbReference type="SUPFAM" id="SSF54534">
    <property type="entry name" value="FKBP-like"/>
    <property type="match status" value="1"/>
</dbReference>
<evidence type="ECO:0000256" key="3">
    <source>
        <dbReference type="ARBA" id="ARBA00006577"/>
    </source>
</evidence>
<dbReference type="InterPro" id="IPR048261">
    <property type="entry name" value="SlpA/SlyD-like_ins_sf"/>
</dbReference>
<dbReference type="PANTHER" id="PTHR47861">
    <property type="entry name" value="FKBP-TYPE PEPTIDYL-PROLYL CIS-TRANS ISOMERASE SLYD"/>
    <property type="match status" value="1"/>
</dbReference>
<dbReference type="RefSeq" id="WP_266087745.1">
    <property type="nucleotide sequence ID" value="NZ_RKLV01000008.1"/>
</dbReference>
<evidence type="ECO:0000313" key="12">
    <source>
        <dbReference type="EMBL" id="MCX2819465.1"/>
    </source>
</evidence>
<evidence type="ECO:0000256" key="10">
    <source>
        <dbReference type="SAM" id="MobiDB-lite"/>
    </source>
</evidence>
<feature type="compositionally biased region" description="Basic and acidic residues" evidence="10">
    <location>
        <begin position="160"/>
        <end position="172"/>
    </location>
</feature>
<name>A0A9Q4C415_9EURY</name>
<sequence length="189" mass="21086">MSDENPTAEKGQVAILHYVGRIAEGEEEGEIFDTTNVDVALDEGIYHDHRDYKPLELRLGEGNVIEGLEEAVVGMERGDEKVVEVEPERAFGGRDPEEVVEFPREIFDDADIEVGELATTQDGRSGWVTEIDDETVTVDFNHELAGKRVEFEIKLLDVHGEPGDESARTWEKKKGKATSLEKEEEDGEG</sequence>
<evidence type="ECO:0000259" key="11">
    <source>
        <dbReference type="PROSITE" id="PS50059"/>
    </source>
</evidence>
<proteinExistence type="inferred from homology"/>
<dbReference type="Proteomes" id="UP001149411">
    <property type="component" value="Unassembled WGS sequence"/>
</dbReference>
<keyword evidence="13" id="KW-1185">Reference proteome</keyword>
<dbReference type="Gene3D" id="2.40.10.330">
    <property type="match status" value="1"/>
</dbReference>
<gene>
    <name evidence="12" type="ORF">EGH25_08895</name>
</gene>
<dbReference type="EC" id="5.2.1.8" evidence="9"/>
<accession>A0A9Q4C415</accession>
<dbReference type="PROSITE" id="PS50059">
    <property type="entry name" value="FKBP_PPIASE"/>
    <property type="match status" value="1"/>
</dbReference>
<evidence type="ECO:0000313" key="13">
    <source>
        <dbReference type="Proteomes" id="UP001149411"/>
    </source>
</evidence>
<dbReference type="Pfam" id="PF00254">
    <property type="entry name" value="FKBP_C"/>
    <property type="match status" value="1"/>
</dbReference>
<feature type="region of interest" description="Disordered" evidence="10">
    <location>
        <begin position="160"/>
        <end position="189"/>
    </location>
</feature>
<evidence type="ECO:0000256" key="5">
    <source>
        <dbReference type="ARBA" id="ARBA00023110"/>
    </source>
</evidence>
<comment type="caution">
    <text evidence="12">The sequence shown here is derived from an EMBL/GenBank/DDBJ whole genome shotgun (WGS) entry which is preliminary data.</text>
</comment>
<dbReference type="PANTHER" id="PTHR47861:SF3">
    <property type="entry name" value="FKBP-TYPE PEPTIDYL-PROLYL CIS-TRANS ISOMERASE SLYD"/>
    <property type="match status" value="1"/>
</dbReference>
<dbReference type="AlphaFoldDB" id="A0A9Q4C415"/>
<evidence type="ECO:0000256" key="8">
    <source>
        <dbReference type="PROSITE-ProRule" id="PRU00277"/>
    </source>
</evidence>
<evidence type="ECO:0000256" key="2">
    <source>
        <dbReference type="ARBA" id="ARBA00004496"/>
    </source>
</evidence>
<dbReference type="GO" id="GO:0003755">
    <property type="term" value="F:peptidyl-prolyl cis-trans isomerase activity"/>
    <property type="evidence" value="ECO:0007669"/>
    <property type="project" value="UniProtKB-UniRule"/>
</dbReference>
<evidence type="ECO:0000256" key="6">
    <source>
        <dbReference type="ARBA" id="ARBA00023186"/>
    </source>
</evidence>
<protein>
    <recommendedName>
        <fullName evidence="9">Peptidyl-prolyl cis-trans isomerase</fullName>
        <ecNumber evidence="9">5.2.1.8</ecNumber>
    </recommendedName>
</protein>
<comment type="catalytic activity">
    <reaction evidence="1 8 9">
        <text>[protein]-peptidylproline (omega=180) = [protein]-peptidylproline (omega=0)</text>
        <dbReference type="Rhea" id="RHEA:16237"/>
        <dbReference type="Rhea" id="RHEA-COMP:10747"/>
        <dbReference type="Rhea" id="RHEA-COMP:10748"/>
        <dbReference type="ChEBI" id="CHEBI:83833"/>
        <dbReference type="ChEBI" id="CHEBI:83834"/>
        <dbReference type="EC" id="5.2.1.8"/>
    </reaction>
</comment>
<dbReference type="Gene3D" id="3.10.50.40">
    <property type="match status" value="1"/>
</dbReference>
<dbReference type="GO" id="GO:0005737">
    <property type="term" value="C:cytoplasm"/>
    <property type="evidence" value="ECO:0007669"/>
    <property type="project" value="UniProtKB-SubCell"/>
</dbReference>
<organism evidence="12 13">
    <name type="scientific">Halorutilus salinus</name>
    <dbReference type="NCBI Taxonomy" id="2487751"/>
    <lineage>
        <taxon>Archaea</taxon>
        <taxon>Methanobacteriati</taxon>
        <taxon>Methanobacteriota</taxon>
        <taxon>Stenosarchaea group</taxon>
        <taxon>Halobacteria</taxon>
        <taxon>Halorutilales</taxon>
        <taxon>Halorutilaceae</taxon>
        <taxon>Halorutilus</taxon>
    </lineage>
</organism>
<dbReference type="GO" id="GO:0042026">
    <property type="term" value="P:protein refolding"/>
    <property type="evidence" value="ECO:0007669"/>
    <property type="project" value="UniProtKB-ARBA"/>
</dbReference>
<dbReference type="InterPro" id="IPR046357">
    <property type="entry name" value="PPIase_dom_sf"/>
</dbReference>
<evidence type="ECO:0000256" key="1">
    <source>
        <dbReference type="ARBA" id="ARBA00000971"/>
    </source>
</evidence>
<comment type="similarity">
    <text evidence="3 9">Belongs to the FKBP-type PPIase family.</text>
</comment>
<feature type="domain" description="PPIase FKBP-type" evidence="11">
    <location>
        <begin position="11"/>
        <end position="118"/>
    </location>
</feature>
<dbReference type="InterPro" id="IPR001179">
    <property type="entry name" value="PPIase_FKBP_dom"/>
</dbReference>
<reference evidence="12" key="1">
    <citation type="submission" date="2022-09" db="EMBL/GenBank/DDBJ databases">
        <title>Haloadaptaus new haloarchaeum isolated from saline soil.</title>
        <authorList>
            <person name="Duran-Viseras A."/>
            <person name="Sanchez-Porro C."/>
            <person name="Ventosa A."/>
        </authorList>
    </citation>
    <scope>NUCLEOTIDE SEQUENCE</scope>
    <source>
        <strain evidence="12">F3-133</strain>
    </source>
</reference>
<evidence type="ECO:0000256" key="9">
    <source>
        <dbReference type="RuleBase" id="RU003915"/>
    </source>
</evidence>
<keyword evidence="4" id="KW-0963">Cytoplasm</keyword>
<keyword evidence="5 8" id="KW-0697">Rotamase</keyword>